<feature type="region of interest" description="Disordered" evidence="1">
    <location>
        <begin position="114"/>
        <end position="168"/>
    </location>
</feature>
<evidence type="ECO:0000313" key="3">
    <source>
        <dbReference type="Proteomes" id="UP000266841"/>
    </source>
</evidence>
<gene>
    <name evidence="2" type="ORF">THAOC_19784</name>
</gene>
<evidence type="ECO:0000256" key="1">
    <source>
        <dbReference type="SAM" id="MobiDB-lite"/>
    </source>
</evidence>
<name>K0SN98_THAOC</name>
<feature type="region of interest" description="Disordered" evidence="1">
    <location>
        <begin position="61"/>
        <end position="100"/>
    </location>
</feature>
<reference evidence="2 3" key="1">
    <citation type="journal article" date="2012" name="Genome Biol.">
        <title>Genome and low-iron response of an oceanic diatom adapted to chronic iron limitation.</title>
        <authorList>
            <person name="Lommer M."/>
            <person name="Specht M."/>
            <person name="Roy A.S."/>
            <person name="Kraemer L."/>
            <person name="Andreson R."/>
            <person name="Gutowska M.A."/>
            <person name="Wolf J."/>
            <person name="Bergner S.V."/>
            <person name="Schilhabel M.B."/>
            <person name="Klostermeier U.C."/>
            <person name="Beiko R.G."/>
            <person name="Rosenstiel P."/>
            <person name="Hippler M."/>
            <person name="Laroche J."/>
        </authorList>
    </citation>
    <scope>NUCLEOTIDE SEQUENCE [LARGE SCALE GENOMIC DNA]</scope>
    <source>
        <strain evidence="2 3">CCMP1005</strain>
    </source>
</reference>
<dbReference type="Proteomes" id="UP000266841">
    <property type="component" value="Unassembled WGS sequence"/>
</dbReference>
<dbReference type="EMBL" id="AGNL01021963">
    <property type="protein sequence ID" value="EJK59942.1"/>
    <property type="molecule type" value="Genomic_DNA"/>
</dbReference>
<sequence length="288" mass="32254">MIFRPTMPSKGAAFRPFRPQAATILTLLLLGCQRFGWFWLRNDDLRPCRNCDNHVTPHPLDDLEESAPHGDVTEGVTPQVPISDPELLQPREPPDPLESGECWFRDFPLRPRTANASNHVMPHPPDGLDEQAPHGDVTEGATLQAPHSDPELKQPREPPDPMESKPDFSHKVPVRIMIERSDIGFDDHIDQTTLGDDTKGDACQSVWSSPELQLARFPPDRHSLTQPHWSGPNCSHRVPSMHFLDTNELISRGDDTEGVILKVPCSDPELQLPRVPPDGLILWAQGHN</sequence>
<proteinExistence type="predicted"/>
<organism evidence="2 3">
    <name type="scientific">Thalassiosira oceanica</name>
    <name type="common">Marine diatom</name>
    <dbReference type="NCBI Taxonomy" id="159749"/>
    <lineage>
        <taxon>Eukaryota</taxon>
        <taxon>Sar</taxon>
        <taxon>Stramenopiles</taxon>
        <taxon>Ochrophyta</taxon>
        <taxon>Bacillariophyta</taxon>
        <taxon>Coscinodiscophyceae</taxon>
        <taxon>Thalassiosirophycidae</taxon>
        <taxon>Thalassiosirales</taxon>
        <taxon>Thalassiosiraceae</taxon>
        <taxon>Thalassiosira</taxon>
    </lineage>
</organism>
<evidence type="ECO:0000313" key="2">
    <source>
        <dbReference type="EMBL" id="EJK59942.1"/>
    </source>
</evidence>
<dbReference type="PROSITE" id="PS51257">
    <property type="entry name" value="PROKAR_LIPOPROTEIN"/>
    <property type="match status" value="1"/>
</dbReference>
<keyword evidence="3" id="KW-1185">Reference proteome</keyword>
<accession>K0SN98</accession>
<protein>
    <submittedName>
        <fullName evidence="2">Uncharacterized protein</fullName>
    </submittedName>
</protein>
<dbReference type="AlphaFoldDB" id="K0SN98"/>
<feature type="compositionally biased region" description="Basic and acidic residues" evidence="1">
    <location>
        <begin position="148"/>
        <end position="168"/>
    </location>
</feature>
<comment type="caution">
    <text evidence="2">The sequence shown here is derived from an EMBL/GenBank/DDBJ whole genome shotgun (WGS) entry which is preliminary data.</text>
</comment>